<dbReference type="Proteomes" id="UP001319200">
    <property type="component" value="Unassembled WGS sequence"/>
</dbReference>
<dbReference type="PANTHER" id="PTHR33755:SF5">
    <property type="entry name" value="TYPE II TOXIN-ANTITOXIN SYSTEM RELE_PARE FAMILY TOXIN"/>
    <property type="match status" value="1"/>
</dbReference>
<proteinExistence type="inferred from homology"/>
<organism evidence="3 4">
    <name type="scientific">Chryseosolibacter histidini</name>
    <dbReference type="NCBI Taxonomy" id="2782349"/>
    <lineage>
        <taxon>Bacteria</taxon>
        <taxon>Pseudomonadati</taxon>
        <taxon>Bacteroidota</taxon>
        <taxon>Cytophagia</taxon>
        <taxon>Cytophagales</taxon>
        <taxon>Chryseotaleaceae</taxon>
        <taxon>Chryseosolibacter</taxon>
    </lineage>
</organism>
<name>A0AAP2GR31_9BACT</name>
<dbReference type="PANTHER" id="PTHR33755">
    <property type="entry name" value="TOXIN PARE1-RELATED"/>
    <property type="match status" value="1"/>
</dbReference>
<dbReference type="Pfam" id="PF05016">
    <property type="entry name" value="ParE_toxin"/>
    <property type="match status" value="1"/>
</dbReference>
<protein>
    <submittedName>
        <fullName evidence="3">Type II toxin-antitoxin system RelE/ParE family toxin</fullName>
    </submittedName>
</protein>
<dbReference type="InterPro" id="IPR007712">
    <property type="entry name" value="RelE/ParE_toxin"/>
</dbReference>
<evidence type="ECO:0000256" key="1">
    <source>
        <dbReference type="ARBA" id="ARBA00006226"/>
    </source>
</evidence>
<evidence type="ECO:0000313" key="3">
    <source>
        <dbReference type="EMBL" id="MBT1699595.1"/>
    </source>
</evidence>
<dbReference type="NCBIfam" id="TIGR02385">
    <property type="entry name" value="RelE_StbE"/>
    <property type="match status" value="1"/>
</dbReference>
<accession>A0AAP2GR31</accession>
<keyword evidence="2" id="KW-1277">Toxin-antitoxin system</keyword>
<dbReference type="RefSeq" id="WP_254167648.1">
    <property type="nucleotide sequence ID" value="NZ_JAHESF010000027.1"/>
</dbReference>
<keyword evidence="4" id="KW-1185">Reference proteome</keyword>
<dbReference type="InterPro" id="IPR051803">
    <property type="entry name" value="TA_system_RelE-like_toxin"/>
</dbReference>
<dbReference type="AlphaFoldDB" id="A0AAP2GR31"/>
<comment type="similarity">
    <text evidence="1">Belongs to the RelE toxin family.</text>
</comment>
<dbReference type="Gene3D" id="3.30.2310.20">
    <property type="entry name" value="RelE-like"/>
    <property type="match status" value="1"/>
</dbReference>
<evidence type="ECO:0000313" key="4">
    <source>
        <dbReference type="Proteomes" id="UP001319200"/>
    </source>
</evidence>
<sequence length="94" mass="11159">MAEIVWTEFALQDLKSIHEYISRDSQFYADRFIDKIIDRVEQLIDFPNSGRIVPEFAQDSLRELIEGHYRIVYNLSPVEEVTILRIHHSARLLK</sequence>
<gene>
    <name evidence="3" type="ORF">KK083_22035</name>
</gene>
<dbReference type="EMBL" id="JAHESF010000027">
    <property type="protein sequence ID" value="MBT1699595.1"/>
    <property type="molecule type" value="Genomic_DNA"/>
</dbReference>
<evidence type="ECO:0000256" key="2">
    <source>
        <dbReference type="ARBA" id="ARBA00022649"/>
    </source>
</evidence>
<dbReference type="InterPro" id="IPR035093">
    <property type="entry name" value="RelE/ParE_toxin_dom_sf"/>
</dbReference>
<reference evidence="3 4" key="1">
    <citation type="submission" date="2021-05" db="EMBL/GenBank/DDBJ databases">
        <title>A Polyphasic approach of four new species of the genus Ohtaekwangia: Ohtaekwangia histidinii sp. nov., Ohtaekwangia cretensis sp. nov., Ohtaekwangia indiensis sp. nov., Ohtaekwangia reichenbachii sp. nov. from diverse environment.</title>
        <authorList>
            <person name="Octaviana S."/>
        </authorList>
    </citation>
    <scope>NUCLEOTIDE SEQUENCE [LARGE SCALE GENOMIC DNA]</scope>
    <source>
        <strain evidence="3 4">PWU4</strain>
    </source>
</reference>
<comment type="caution">
    <text evidence="3">The sequence shown here is derived from an EMBL/GenBank/DDBJ whole genome shotgun (WGS) entry which is preliminary data.</text>
</comment>